<reference evidence="6 7" key="1">
    <citation type="submission" date="2017-03" db="EMBL/GenBank/DDBJ databases">
        <title>Complete genome sequence of Candidatus 'Thiodictyon syntrophicum' sp. nov. strain Cad16T, a photolithoautotroph purple sulfur bacterium isolated from an alpine meromictic lake.</title>
        <authorList>
            <person name="Luedin S.M."/>
            <person name="Pothier J.F."/>
            <person name="Danza F."/>
            <person name="Storelli N."/>
            <person name="Wittwer M."/>
            <person name="Tonolla M."/>
        </authorList>
    </citation>
    <scope>NUCLEOTIDE SEQUENCE [LARGE SCALE GENOMIC DNA]</scope>
    <source>
        <strain evidence="6 7">Cad16T</strain>
    </source>
</reference>
<dbReference type="RefSeq" id="WP_100920969.1">
    <property type="nucleotide sequence ID" value="NZ_CP020370.1"/>
</dbReference>
<proteinExistence type="predicted"/>
<feature type="domain" description="IPT/TIG" evidence="5">
    <location>
        <begin position="658"/>
        <end position="751"/>
    </location>
</feature>
<dbReference type="InterPro" id="IPR014756">
    <property type="entry name" value="Ig_E-set"/>
</dbReference>
<feature type="transmembrane region" description="Helical" evidence="3">
    <location>
        <begin position="764"/>
        <end position="783"/>
    </location>
</feature>
<dbReference type="SMART" id="SM00429">
    <property type="entry name" value="IPT"/>
    <property type="match status" value="5"/>
</dbReference>
<dbReference type="Proteomes" id="UP000232638">
    <property type="component" value="Chromosome"/>
</dbReference>
<name>A0A2K8UCW7_9GAMM</name>
<organism evidence="6 7">
    <name type="scientific">Candidatus Thiodictyon syntrophicum</name>
    <dbReference type="NCBI Taxonomy" id="1166950"/>
    <lineage>
        <taxon>Bacteria</taxon>
        <taxon>Pseudomonadati</taxon>
        <taxon>Pseudomonadota</taxon>
        <taxon>Gammaproteobacteria</taxon>
        <taxon>Chromatiales</taxon>
        <taxon>Chromatiaceae</taxon>
        <taxon>Thiodictyon</taxon>
    </lineage>
</organism>
<evidence type="ECO:0000256" key="2">
    <source>
        <dbReference type="SAM" id="MobiDB-lite"/>
    </source>
</evidence>
<evidence type="ECO:0000259" key="5">
    <source>
        <dbReference type="SMART" id="SM00429"/>
    </source>
</evidence>
<dbReference type="CDD" id="cd00603">
    <property type="entry name" value="IPT_PCSR"/>
    <property type="match status" value="2"/>
</dbReference>
<dbReference type="EMBL" id="CP020370">
    <property type="protein sequence ID" value="AUB83279.1"/>
    <property type="molecule type" value="Genomic_DNA"/>
</dbReference>
<feature type="domain" description="IPT/TIG" evidence="5">
    <location>
        <begin position="569"/>
        <end position="655"/>
    </location>
</feature>
<sequence length="788" mass="73615">MPALFPTTPPPTQPPDWPRPRRLTWRSTLLSLLAAGGLLGSQAALAANCSLFNQTTPGLYTCEVDPGYTSLNYVVTGANGGDVLGGKGAQITGTLSGLTPGQTLYIAVGGDGEDGSANLVGSGGGGYSAISTGSATTGPLVVAGGGGGEGDHNTSPPNPPGGAGGNGGTTNAGGGGAGGAGGAFGPGSTGGVTLAIGGAGGTNPGVPGEQGGAGGNLGANGVDGVTTSAGGGAGFGGKGGVGSGITVTAGGANGGGGGGYGAGGGGGGWGGGGGGAGNDPTFGGGGGGGGSSLFPLGAIAAVSTGTASVSFSLPAPGPTVTAINPTTGPTTGNQPVTITGTALTGATAVTIGGANCTGVNVTSPTSLSCTTTAGPAGPASVVVTTPSGTNVPNALYTYVSPPTVTAIAPATGPTAGGQFVTITGANLTGATGVTIGGAACTVVVVGSPTSLTCTTGAHAAGPASVLVSTIYGSNAPNTLYTYAAAPTVTAINPATGRVIGGEPVTITGTDLTGATAVTIGGAACAGVVVGSPTSLTCTTGAHAAGAASVLVTTPSGVNGANTLFTYVAAPTVTGIAPNAGPTGGGQSVTITGTDLTGATAVTIGAVACTGVSVVSPTSLTCTTGEYMTGTGSILVNVSVTTPYGVGTANSAYTYQWLMPTVTGIDPVSGPKTGGTLMRITGTNLNGASQVLIGGSPCTGIVATATLLTCTTGPYPPVSATAMNAVTASALVDVRIITPGGDLVLQSRFTYLDSVPTSSLPIPTLSGWAQLILVSLLFGIAGWYRRTRA</sequence>
<dbReference type="Gene3D" id="2.60.40.10">
    <property type="entry name" value="Immunoglobulins"/>
    <property type="match status" value="5"/>
</dbReference>
<dbReference type="SUPFAM" id="SSF81296">
    <property type="entry name" value="E set domains"/>
    <property type="match status" value="5"/>
</dbReference>
<protein>
    <recommendedName>
        <fullName evidence="5">IPT/TIG domain-containing protein</fullName>
    </recommendedName>
</protein>
<keyword evidence="3" id="KW-0812">Transmembrane</keyword>
<dbReference type="OrthoDB" id="5720638at2"/>
<dbReference type="Pfam" id="PF01833">
    <property type="entry name" value="TIG"/>
    <property type="match status" value="5"/>
</dbReference>
<dbReference type="InterPro" id="IPR002909">
    <property type="entry name" value="IPT_dom"/>
</dbReference>
<evidence type="ECO:0000256" key="1">
    <source>
        <dbReference type="ARBA" id="ARBA00022729"/>
    </source>
</evidence>
<feature type="region of interest" description="Disordered" evidence="2">
    <location>
        <begin position="140"/>
        <end position="181"/>
    </location>
</feature>
<dbReference type="AlphaFoldDB" id="A0A2K8UCW7"/>
<accession>A0A2K8UCW7</accession>
<evidence type="ECO:0000256" key="4">
    <source>
        <dbReference type="SAM" id="SignalP"/>
    </source>
</evidence>
<keyword evidence="3" id="KW-0472">Membrane</keyword>
<keyword evidence="7" id="KW-1185">Reference proteome</keyword>
<dbReference type="PANTHER" id="PTHR46769">
    <property type="entry name" value="POLYCYSTIC KIDNEY AND HEPATIC DISEASE 1 (AUTOSOMAL RECESSIVE)-LIKE 1"/>
    <property type="match status" value="1"/>
</dbReference>
<feature type="signal peptide" evidence="4">
    <location>
        <begin position="1"/>
        <end position="46"/>
    </location>
</feature>
<feature type="domain" description="IPT/TIG" evidence="5">
    <location>
        <begin position="317"/>
        <end position="399"/>
    </location>
</feature>
<feature type="domain" description="IPT/TIG" evidence="5">
    <location>
        <begin position="485"/>
        <end position="567"/>
    </location>
</feature>
<dbReference type="InterPro" id="IPR052387">
    <property type="entry name" value="Fibrocystin"/>
</dbReference>
<dbReference type="KEGG" id="tsy:THSYN_21590"/>
<evidence type="ECO:0000256" key="3">
    <source>
        <dbReference type="SAM" id="Phobius"/>
    </source>
</evidence>
<keyword evidence="3" id="KW-1133">Transmembrane helix</keyword>
<evidence type="ECO:0000313" key="6">
    <source>
        <dbReference type="EMBL" id="AUB83279.1"/>
    </source>
</evidence>
<feature type="compositionally biased region" description="Gly residues" evidence="2">
    <location>
        <begin position="161"/>
        <end position="181"/>
    </location>
</feature>
<keyword evidence="1 4" id="KW-0732">Signal</keyword>
<dbReference type="PANTHER" id="PTHR46769:SF2">
    <property type="entry name" value="FIBROCYSTIN-L ISOFORM 2 PRECURSOR-RELATED"/>
    <property type="match status" value="1"/>
</dbReference>
<evidence type="ECO:0000313" key="7">
    <source>
        <dbReference type="Proteomes" id="UP000232638"/>
    </source>
</evidence>
<feature type="domain" description="IPT/TIG" evidence="5">
    <location>
        <begin position="401"/>
        <end position="483"/>
    </location>
</feature>
<feature type="chain" id="PRO_5014700872" description="IPT/TIG domain-containing protein" evidence="4">
    <location>
        <begin position="47"/>
        <end position="788"/>
    </location>
</feature>
<gene>
    <name evidence="6" type="ORF">THSYN_21590</name>
</gene>
<dbReference type="InterPro" id="IPR013783">
    <property type="entry name" value="Ig-like_fold"/>
</dbReference>